<organism evidence="1">
    <name type="scientific">Amphimedon queenslandica</name>
    <name type="common">Sponge</name>
    <dbReference type="NCBI Taxonomy" id="400682"/>
    <lineage>
        <taxon>Eukaryota</taxon>
        <taxon>Metazoa</taxon>
        <taxon>Porifera</taxon>
        <taxon>Demospongiae</taxon>
        <taxon>Heteroscleromorpha</taxon>
        <taxon>Haplosclerida</taxon>
        <taxon>Niphatidae</taxon>
        <taxon>Amphimedon</taxon>
    </lineage>
</organism>
<accession>A0A1X7TW30</accession>
<protein>
    <submittedName>
        <fullName evidence="1">Uncharacterized protein</fullName>
    </submittedName>
</protein>
<dbReference type="AlphaFoldDB" id="A0A1X7TW30"/>
<reference evidence="1" key="1">
    <citation type="submission" date="2017-05" db="UniProtKB">
        <authorList>
            <consortium name="EnsemblMetazoa"/>
        </authorList>
    </citation>
    <scope>IDENTIFICATION</scope>
</reference>
<name>A0A1X7TW30_AMPQE</name>
<proteinExistence type="predicted"/>
<evidence type="ECO:0000313" key="1">
    <source>
        <dbReference type="EnsemblMetazoa" id="Aqu2.1.19604_001"/>
    </source>
</evidence>
<dbReference type="InParanoid" id="A0A1X7TW30"/>
<dbReference type="EnsemblMetazoa" id="Aqu2.1.19604_001">
    <property type="protein sequence ID" value="Aqu2.1.19604_001"/>
    <property type="gene ID" value="Aqu2.1.19604"/>
</dbReference>
<sequence length="107" mass="12073">MKVNQVLEQRMKKLTKKLVLTMERGRKMMMALYEEIDINTDTLLMLLHIYSALKYLQSCYIHSIPYLKTLIASSGLTMSDLIVLLSSSISSPTSLAMRLLPVAYSAG</sequence>